<keyword evidence="3" id="KW-1185">Reference proteome</keyword>
<evidence type="ECO:0000313" key="3">
    <source>
        <dbReference type="Proteomes" id="UP000283255"/>
    </source>
</evidence>
<feature type="transmembrane region" description="Helical" evidence="1">
    <location>
        <begin position="78"/>
        <end position="99"/>
    </location>
</feature>
<evidence type="ECO:0000313" key="2">
    <source>
        <dbReference type="EMBL" id="RJG48386.1"/>
    </source>
</evidence>
<proteinExistence type="predicted"/>
<protein>
    <submittedName>
        <fullName evidence="2">Uncharacterized protein</fullName>
    </submittedName>
</protein>
<organism evidence="2 3">
    <name type="scientific">Motilimonas pumila</name>
    <dbReference type="NCBI Taxonomy" id="2303987"/>
    <lineage>
        <taxon>Bacteria</taxon>
        <taxon>Pseudomonadati</taxon>
        <taxon>Pseudomonadota</taxon>
        <taxon>Gammaproteobacteria</taxon>
        <taxon>Alteromonadales</taxon>
        <taxon>Alteromonadales genera incertae sedis</taxon>
        <taxon>Motilimonas</taxon>
    </lineage>
</organism>
<dbReference type="RefSeq" id="WP_119910196.1">
    <property type="nucleotide sequence ID" value="NZ_QZCH01000008.1"/>
</dbReference>
<comment type="caution">
    <text evidence="2">The sequence shown here is derived from an EMBL/GenBank/DDBJ whole genome shotgun (WGS) entry which is preliminary data.</text>
</comment>
<reference evidence="2 3" key="2">
    <citation type="submission" date="2019-01" db="EMBL/GenBank/DDBJ databases">
        <title>Motilimonas pumilus sp. nov., isolated from the gut of sea cucumber (Apostichopus japonicus).</title>
        <authorList>
            <person name="Wang F.-Q."/>
            <person name="Ren L.-H."/>
            <person name="Lin Y.-W."/>
            <person name="Sun G.-H."/>
            <person name="Du Z.-J."/>
            <person name="Zhao J.-X."/>
            <person name="Liu X.-J."/>
            <person name="Liu L.-J."/>
        </authorList>
    </citation>
    <scope>NUCLEOTIDE SEQUENCE [LARGE SCALE GENOMIC DNA]</scope>
    <source>
        <strain evidence="2 3">PLHSC7-2</strain>
    </source>
</reference>
<evidence type="ECO:0000256" key="1">
    <source>
        <dbReference type="SAM" id="Phobius"/>
    </source>
</evidence>
<dbReference type="EMBL" id="QZCH01000008">
    <property type="protein sequence ID" value="RJG48386.1"/>
    <property type="molecule type" value="Genomic_DNA"/>
</dbReference>
<feature type="transmembrane region" description="Helical" evidence="1">
    <location>
        <begin position="54"/>
        <end position="72"/>
    </location>
</feature>
<keyword evidence="1" id="KW-0472">Membrane</keyword>
<dbReference type="AlphaFoldDB" id="A0A418YFW6"/>
<dbReference type="Proteomes" id="UP000283255">
    <property type="component" value="Unassembled WGS sequence"/>
</dbReference>
<keyword evidence="1" id="KW-0812">Transmembrane</keyword>
<dbReference type="OrthoDB" id="5982841at2"/>
<gene>
    <name evidence="2" type="ORF">D1Z90_07790</name>
</gene>
<sequence length="194" mass="22510">MEFVQKKGSTKHTFIFKDDFFNFAYKEKSGSGDIDFNYGDLPEKSSVKIEENEWLRNVGYLWCGLGVAFSVYDSYNLAALTINSFWIVTGALCVLWAFFTKVTYTVFQTERGNIYVMKDKKHDAVVDELTARRKKQLLSWYGDINPNNELESEIDKFKWLVKQNVMTDEEANIKIAEVKFNHTNHNNASVQLLN</sequence>
<keyword evidence="1" id="KW-1133">Transmembrane helix</keyword>
<reference evidence="2 3" key="1">
    <citation type="submission" date="2018-09" db="EMBL/GenBank/DDBJ databases">
        <authorList>
            <person name="Wang F."/>
        </authorList>
    </citation>
    <scope>NUCLEOTIDE SEQUENCE [LARGE SCALE GENOMIC DNA]</scope>
    <source>
        <strain evidence="2 3">PLHSC7-2</strain>
    </source>
</reference>
<name>A0A418YFW6_9GAMM</name>
<accession>A0A418YFW6</accession>